<dbReference type="AlphaFoldDB" id="A0A8S1RTE4"/>
<keyword evidence="2" id="KW-1185">Reference proteome</keyword>
<reference evidence="1" key="1">
    <citation type="submission" date="2021-01" db="EMBL/GenBank/DDBJ databases">
        <authorList>
            <consortium name="Genoscope - CEA"/>
            <person name="William W."/>
        </authorList>
    </citation>
    <scope>NUCLEOTIDE SEQUENCE</scope>
</reference>
<accession>A0A8S1RTE4</accession>
<name>A0A8S1RTE4_9CILI</name>
<proteinExistence type="predicted"/>
<dbReference type="Proteomes" id="UP000692954">
    <property type="component" value="Unassembled WGS sequence"/>
</dbReference>
<evidence type="ECO:0000313" key="1">
    <source>
        <dbReference type="EMBL" id="CAD8131206.1"/>
    </source>
</evidence>
<dbReference type="EMBL" id="CAJJDN010000408">
    <property type="protein sequence ID" value="CAD8131206.1"/>
    <property type="molecule type" value="Genomic_DNA"/>
</dbReference>
<evidence type="ECO:0000313" key="2">
    <source>
        <dbReference type="Proteomes" id="UP000692954"/>
    </source>
</evidence>
<sequence length="114" mass="13977">MQSCDWKLEVQQVLEHPQNYLLSLILQLIYFEIEKEIVLVLEYCSHEQLNTLQYLQPMKDFRKEQQFSIFNKQVLLYFTYTNKVLYKEIWNLIILSQVLDKKSQLIYLFCIFSR</sequence>
<organism evidence="1 2">
    <name type="scientific">Paramecium sonneborni</name>
    <dbReference type="NCBI Taxonomy" id="65129"/>
    <lineage>
        <taxon>Eukaryota</taxon>
        <taxon>Sar</taxon>
        <taxon>Alveolata</taxon>
        <taxon>Ciliophora</taxon>
        <taxon>Intramacronucleata</taxon>
        <taxon>Oligohymenophorea</taxon>
        <taxon>Peniculida</taxon>
        <taxon>Parameciidae</taxon>
        <taxon>Paramecium</taxon>
    </lineage>
</organism>
<gene>
    <name evidence="1" type="ORF">PSON_ATCC_30995.1.T4080003</name>
</gene>
<protein>
    <submittedName>
        <fullName evidence="1">Uncharacterized protein</fullName>
    </submittedName>
</protein>
<comment type="caution">
    <text evidence="1">The sequence shown here is derived from an EMBL/GenBank/DDBJ whole genome shotgun (WGS) entry which is preliminary data.</text>
</comment>